<feature type="transmembrane region" description="Helical" evidence="8">
    <location>
        <begin position="230"/>
        <end position="255"/>
    </location>
</feature>
<dbReference type="NCBIfam" id="TIGR01194">
    <property type="entry name" value="cyc_pep_trnsptr"/>
    <property type="match status" value="1"/>
</dbReference>
<dbReference type="InterPro" id="IPR027417">
    <property type="entry name" value="P-loop_NTPase"/>
</dbReference>
<keyword evidence="6 8" id="KW-1133">Transmembrane helix</keyword>
<protein>
    <recommendedName>
        <fullName evidence="13">ATP-binding cassette transporter</fullName>
    </recommendedName>
</protein>
<dbReference type="Gene3D" id="1.20.1560.10">
    <property type="entry name" value="ABC transporter type 1, transmembrane domain"/>
    <property type="match status" value="1"/>
</dbReference>
<dbReference type="OrthoDB" id="9760776at2"/>
<dbReference type="PROSITE" id="PS50929">
    <property type="entry name" value="ABC_TM1F"/>
    <property type="match status" value="1"/>
</dbReference>
<dbReference type="GO" id="GO:0140359">
    <property type="term" value="F:ABC-type transporter activity"/>
    <property type="evidence" value="ECO:0007669"/>
    <property type="project" value="InterPro"/>
</dbReference>
<keyword evidence="12" id="KW-1185">Reference proteome</keyword>
<dbReference type="InterPro" id="IPR050095">
    <property type="entry name" value="ECF_ABC_transporter_ATP-bd"/>
</dbReference>
<evidence type="ECO:0000313" key="11">
    <source>
        <dbReference type="EMBL" id="RIY31038.1"/>
    </source>
</evidence>
<feature type="transmembrane region" description="Helical" evidence="8">
    <location>
        <begin position="267"/>
        <end position="294"/>
    </location>
</feature>
<evidence type="ECO:0000259" key="9">
    <source>
        <dbReference type="PROSITE" id="PS50893"/>
    </source>
</evidence>
<dbReference type="EMBL" id="NRHC01000157">
    <property type="protein sequence ID" value="RIY31038.1"/>
    <property type="molecule type" value="Genomic_DNA"/>
</dbReference>
<dbReference type="InterPro" id="IPR003593">
    <property type="entry name" value="AAA+_ATPase"/>
</dbReference>
<dbReference type="SMART" id="SM00382">
    <property type="entry name" value="AAA"/>
    <property type="match status" value="1"/>
</dbReference>
<dbReference type="PANTHER" id="PTHR43553:SF11">
    <property type="entry name" value="ABC TRANSPORTER ATP-BINDING_PERMEASE PROTEIN YOJI"/>
    <property type="match status" value="1"/>
</dbReference>
<comment type="subcellular location">
    <subcellularLocation>
        <location evidence="1">Cell membrane</location>
        <topology evidence="1">Multi-pass membrane protein</topology>
    </subcellularLocation>
</comment>
<evidence type="ECO:0000256" key="4">
    <source>
        <dbReference type="ARBA" id="ARBA00022741"/>
    </source>
</evidence>
<evidence type="ECO:0000256" key="6">
    <source>
        <dbReference type="ARBA" id="ARBA00022989"/>
    </source>
</evidence>
<dbReference type="SUPFAM" id="SSF90123">
    <property type="entry name" value="ABC transporter transmembrane region"/>
    <property type="match status" value="1"/>
</dbReference>
<evidence type="ECO:0000256" key="5">
    <source>
        <dbReference type="ARBA" id="ARBA00022840"/>
    </source>
</evidence>
<evidence type="ECO:0000313" key="12">
    <source>
        <dbReference type="Proteomes" id="UP000265691"/>
    </source>
</evidence>
<dbReference type="AlphaFoldDB" id="A0A3A1Y1C6"/>
<keyword evidence="2" id="KW-0813">Transport</keyword>
<feature type="transmembrane region" description="Helical" evidence="8">
    <location>
        <begin position="48"/>
        <end position="76"/>
    </location>
</feature>
<gene>
    <name evidence="11" type="ORF">CKF54_08020</name>
</gene>
<dbReference type="GO" id="GO:0005524">
    <property type="term" value="F:ATP binding"/>
    <property type="evidence" value="ECO:0007669"/>
    <property type="project" value="UniProtKB-KW"/>
</dbReference>
<keyword evidence="7 8" id="KW-0472">Membrane</keyword>
<dbReference type="GO" id="GO:0043190">
    <property type="term" value="C:ATP-binding cassette (ABC) transporter complex"/>
    <property type="evidence" value="ECO:0007669"/>
    <property type="project" value="TreeGrafter"/>
</dbReference>
<dbReference type="Proteomes" id="UP000265691">
    <property type="component" value="Unassembled WGS sequence"/>
</dbReference>
<evidence type="ECO:0000256" key="2">
    <source>
        <dbReference type="ARBA" id="ARBA00022448"/>
    </source>
</evidence>
<evidence type="ECO:0000256" key="1">
    <source>
        <dbReference type="ARBA" id="ARBA00004651"/>
    </source>
</evidence>
<dbReference type="Gene3D" id="3.40.50.300">
    <property type="entry name" value="P-loop containing nucleotide triphosphate hydrolases"/>
    <property type="match status" value="1"/>
</dbReference>
<dbReference type="GO" id="GO:0016887">
    <property type="term" value="F:ATP hydrolysis activity"/>
    <property type="evidence" value="ECO:0007669"/>
    <property type="project" value="InterPro"/>
</dbReference>
<dbReference type="InterPro" id="IPR003439">
    <property type="entry name" value="ABC_transporter-like_ATP-bd"/>
</dbReference>
<organism evidence="11 12">
    <name type="scientific">Psittacicella hinzii</name>
    <dbReference type="NCBI Taxonomy" id="2028575"/>
    <lineage>
        <taxon>Bacteria</taxon>
        <taxon>Pseudomonadati</taxon>
        <taxon>Pseudomonadota</taxon>
        <taxon>Gammaproteobacteria</taxon>
        <taxon>Pasteurellales</taxon>
        <taxon>Psittacicellaceae</taxon>
        <taxon>Psittacicella</taxon>
    </lineage>
</organism>
<dbReference type="InterPro" id="IPR005898">
    <property type="entry name" value="Cyc_pep_transpt_SyrD/YojI"/>
</dbReference>
<comment type="caution">
    <text evidence="11">The sequence shown here is derived from an EMBL/GenBank/DDBJ whole genome shotgun (WGS) entry which is preliminary data.</text>
</comment>
<dbReference type="InterPro" id="IPR011527">
    <property type="entry name" value="ABC1_TM_dom"/>
</dbReference>
<feature type="domain" description="ABC transporter" evidence="9">
    <location>
        <begin position="324"/>
        <end position="559"/>
    </location>
</feature>
<dbReference type="InterPro" id="IPR036640">
    <property type="entry name" value="ABC1_TM_sf"/>
</dbReference>
<feature type="transmembrane region" description="Helical" evidence="8">
    <location>
        <begin position="15"/>
        <end position="36"/>
    </location>
</feature>
<accession>A0A3A1Y1C6</accession>
<keyword evidence="5" id="KW-0067">ATP-binding</keyword>
<evidence type="ECO:0000256" key="7">
    <source>
        <dbReference type="ARBA" id="ARBA00023136"/>
    </source>
</evidence>
<sequence>MPLFLHYLKLFKFRIFGIFCLSLLSGLTSIAVLNYINNKLLSPSNFDMLNLIVFIAILLAFLCLQVIVQFAISTLGHRIVFLLRKRIVKQIIDSSYQNIKSQGKDRILASLNSDLDSISRVFIHLPDLTQGIVIGLCTGIYLAYLSIPLLLITIVALAVILFGMHLIVAKVVKNFTIYRNTKDYLTADYQTVLDGHRELKINNSKAKQFYLKRFVNNAEASRRTIVRTDFFHFLGNNFFDVMVLMLVGVIFFLAYSFNLASIEKATTFAVTILFIRNFISAAVSSIADISLGVVSIGKLNKLEFVDFSEDFNEQDLINPNWQTIRFENVTYTYPKANPLDNNQQKAKVEQFSLEPLNFTLKRGEVTFLIGKNGSGKSTLSLLLSGLVEPTGGTIYVDEQAINTPELSHSYRGLLTSIFSDFYLFAEIAKDGEESEKLIDQWLDILEIRGKVEVINQTLSTTSLSTGQRKRLALLTAIAEQRSFIILDEWAADQDPYFRSVFYRQIIPQIKQMGITVFAISHDDAYFDVADNIFLINQGKLRILNDSERLTEAHKAVEENL</sequence>
<dbReference type="SUPFAM" id="SSF52540">
    <property type="entry name" value="P-loop containing nucleoside triphosphate hydrolases"/>
    <property type="match status" value="1"/>
</dbReference>
<dbReference type="Pfam" id="PF00005">
    <property type="entry name" value="ABC_tran"/>
    <property type="match status" value="1"/>
</dbReference>
<feature type="transmembrane region" description="Helical" evidence="8">
    <location>
        <begin position="150"/>
        <end position="172"/>
    </location>
</feature>
<dbReference type="RefSeq" id="WP_119525822.1">
    <property type="nucleotide sequence ID" value="NZ_NRHC01000157.1"/>
</dbReference>
<dbReference type="Pfam" id="PF00664">
    <property type="entry name" value="ABC_membrane"/>
    <property type="match status" value="1"/>
</dbReference>
<dbReference type="PANTHER" id="PTHR43553">
    <property type="entry name" value="HEAVY METAL TRANSPORTER"/>
    <property type="match status" value="1"/>
</dbReference>
<feature type="transmembrane region" description="Helical" evidence="8">
    <location>
        <begin position="121"/>
        <end position="144"/>
    </location>
</feature>
<feature type="domain" description="ABC transmembrane type-1" evidence="10">
    <location>
        <begin position="16"/>
        <end position="291"/>
    </location>
</feature>
<proteinExistence type="predicted"/>
<name>A0A3A1Y1C6_9GAMM</name>
<reference evidence="11 12" key="1">
    <citation type="submission" date="2017-08" db="EMBL/GenBank/DDBJ databases">
        <title>Reclassification of Bisgaard taxon 37 and 44.</title>
        <authorList>
            <person name="Christensen H."/>
        </authorList>
    </citation>
    <scope>NUCLEOTIDE SEQUENCE [LARGE SCALE GENOMIC DNA]</scope>
    <source>
        <strain evidence="11 12">B96_3</strain>
    </source>
</reference>
<dbReference type="PROSITE" id="PS50893">
    <property type="entry name" value="ABC_TRANSPORTER_2"/>
    <property type="match status" value="1"/>
</dbReference>
<evidence type="ECO:0000256" key="3">
    <source>
        <dbReference type="ARBA" id="ARBA00022692"/>
    </source>
</evidence>
<dbReference type="GO" id="GO:0015833">
    <property type="term" value="P:peptide transport"/>
    <property type="evidence" value="ECO:0007669"/>
    <property type="project" value="InterPro"/>
</dbReference>
<keyword evidence="3 8" id="KW-0812">Transmembrane</keyword>
<keyword evidence="4" id="KW-0547">Nucleotide-binding</keyword>
<evidence type="ECO:0000256" key="8">
    <source>
        <dbReference type="SAM" id="Phobius"/>
    </source>
</evidence>
<evidence type="ECO:0000259" key="10">
    <source>
        <dbReference type="PROSITE" id="PS50929"/>
    </source>
</evidence>
<evidence type="ECO:0008006" key="13">
    <source>
        <dbReference type="Google" id="ProtNLM"/>
    </source>
</evidence>
<dbReference type="GO" id="GO:1904680">
    <property type="term" value="F:peptide transmembrane transporter activity"/>
    <property type="evidence" value="ECO:0007669"/>
    <property type="project" value="InterPro"/>
</dbReference>